<evidence type="ECO:0000313" key="1">
    <source>
        <dbReference type="EMBL" id="GIO32209.1"/>
    </source>
</evidence>
<accession>A0A919XGJ5</accession>
<dbReference type="EMBL" id="BORQ01000004">
    <property type="protein sequence ID" value="GIO32209.1"/>
    <property type="molecule type" value="Genomic_DNA"/>
</dbReference>
<keyword evidence="2" id="KW-1185">Reference proteome</keyword>
<dbReference type="AlphaFoldDB" id="A0A919XGJ5"/>
<proteinExistence type="predicted"/>
<dbReference type="RefSeq" id="WP_160038798.1">
    <property type="nucleotide sequence ID" value="NZ_BORQ01000004.1"/>
</dbReference>
<name>A0A919XGJ5_9BACL</name>
<comment type="caution">
    <text evidence="1">The sequence shown here is derived from an EMBL/GenBank/DDBJ whole genome shotgun (WGS) entry which is preliminary data.</text>
</comment>
<gene>
    <name evidence="1" type="ORF">J2TS6_33500</name>
</gene>
<evidence type="ECO:0000313" key="2">
    <source>
        <dbReference type="Proteomes" id="UP000679779"/>
    </source>
</evidence>
<reference evidence="1" key="1">
    <citation type="submission" date="2021-03" db="EMBL/GenBank/DDBJ databases">
        <title>Antimicrobial resistance genes in bacteria isolated from Japanese honey, and their potential for conferring macrolide and lincosamide resistance in the American foulbrood pathogen Paenibacillus larvae.</title>
        <authorList>
            <person name="Okamoto M."/>
            <person name="Kumagai M."/>
            <person name="Kanamori H."/>
            <person name="Takamatsu D."/>
        </authorList>
    </citation>
    <scope>NUCLEOTIDE SEQUENCE</scope>
    <source>
        <strain evidence="1">J2TS6</strain>
    </source>
</reference>
<protein>
    <submittedName>
        <fullName evidence="1">Uncharacterized protein</fullName>
    </submittedName>
</protein>
<organism evidence="1 2">
    <name type="scientific">Paenibacillus albilobatus</name>
    <dbReference type="NCBI Taxonomy" id="2716884"/>
    <lineage>
        <taxon>Bacteria</taxon>
        <taxon>Bacillati</taxon>
        <taxon>Bacillota</taxon>
        <taxon>Bacilli</taxon>
        <taxon>Bacillales</taxon>
        <taxon>Paenibacillaceae</taxon>
        <taxon>Paenibacillus</taxon>
    </lineage>
</organism>
<sequence>MANWLIKKEDRLYVYEKKGLHRLQMPPETKRILEEAVLGGKPGGMAEIDQTLADRLLKRKTSGSPVQPLAPAAAETRILETALPPASGEWQMLHLDEATSVLFRNVTPQNYAELMAAAEAGPQEKDDFLLDIYAGHMAAASRAHAGDAGNEEAKTVLVIAKDAKRIAEEKELLSDYALEEFDLRERFAEEDRFEWTGMIDAMERLESRIITSFLFRRNEWIQVPYKLANAEDGSFFSGESGAEQIVYASCRNLELRLERMDPEAAWLVVAGSRHGLHRLAQFLMTTYAWEQGPVEREVIPYAGLIPNGRRIDAMINRFVKEKAQLYLHVDHIPGTSLWSAAAGTKEEPWTDRVYGTTSERAIEDALIRYYALVRQNGIRAAGPDRFRMIETQNAVNLSRPEICRAGDLYRLITRMYEVRAMRIPLLKDSGISVIQLRRKGGKQA</sequence>
<dbReference type="Proteomes" id="UP000679779">
    <property type="component" value="Unassembled WGS sequence"/>
</dbReference>